<accession>A0A9P3UV10</accession>
<name>A0A9P3UV10_LYOSH</name>
<proteinExistence type="predicted"/>
<organism evidence="1 2">
    <name type="scientific">Lyophyllum shimeji</name>
    <name type="common">Hon-shimeji</name>
    <name type="synonym">Tricholoma shimeji</name>
    <dbReference type="NCBI Taxonomy" id="47721"/>
    <lineage>
        <taxon>Eukaryota</taxon>
        <taxon>Fungi</taxon>
        <taxon>Dikarya</taxon>
        <taxon>Basidiomycota</taxon>
        <taxon>Agaricomycotina</taxon>
        <taxon>Agaricomycetes</taxon>
        <taxon>Agaricomycetidae</taxon>
        <taxon>Agaricales</taxon>
        <taxon>Tricholomatineae</taxon>
        <taxon>Lyophyllaceae</taxon>
        <taxon>Lyophyllum</taxon>
    </lineage>
</organism>
<dbReference type="EMBL" id="BRPK01000026">
    <property type="protein sequence ID" value="GLB45687.1"/>
    <property type="molecule type" value="Genomic_DNA"/>
</dbReference>
<sequence length="463" mass="53827">MREPRTSTPLNILLTNGRFPTSLDLARQLKLAGHRVYVVDCMHYHVCKFSIDVKKSYRVPVQREDPSGFVRAVKNVINEAHIDRVIPMHEEIFVLARAADTDEDLRAKLFAPDFKTLVRLHNKWEFWRFLRSLRLEVPQARLCKSYEDVLALDICTEWAVKPVFGRATTHVFHLRAGEHRRDPPPDELDVGPEKHYIAQEWLYGDRYCTYGIVLRGRLVAFAIYPVKDTIDGSSCVYFQANEHAGIRAYVDRVIIGMPHFTGQLAFDFIEVKRDHEPPHLVCIECNPRATSGIHLFSGSTRLALAITSNPLRAPSSDCPVLTYIAIAVPGTRRQLAPGMLMWKRTKADHDAKSAMKQYVRHMKRLMTSRDVMFSWRDLLPSLMQPFLLTSYYVICHEKGMRLPVMFQWDVTWEPQGRELEEVRRMFEEEREEEADRQRRWVEEVCRSKSPESDRNYGTDVILV</sequence>
<evidence type="ECO:0000313" key="1">
    <source>
        <dbReference type="EMBL" id="GLB45687.1"/>
    </source>
</evidence>
<evidence type="ECO:0000313" key="2">
    <source>
        <dbReference type="Proteomes" id="UP001063166"/>
    </source>
</evidence>
<dbReference type="SUPFAM" id="SSF56059">
    <property type="entry name" value="Glutathione synthetase ATP-binding domain-like"/>
    <property type="match status" value="1"/>
</dbReference>
<dbReference type="OrthoDB" id="186626at2759"/>
<dbReference type="Proteomes" id="UP001063166">
    <property type="component" value="Unassembled WGS sequence"/>
</dbReference>
<keyword evidence="2" id="KW-1185">Reference proteome</keyword>
<comment type="caution">
    <text evidence="1">The sequence shown here is derived from an EMBL/GenBank/DDBJ whole genome shotgun (WGS) entry which is preliminary data.</text>
</comment>
<protein>
    <submittedName>
        <fullName evidence="1">ATP-grasp domain containing protein</fullName>
    </submittedName>
</protein>
<gene>
    <name evidence="1" type="ORF">LshimejAT787_2600200</name>
</gene>
<dbReference type="Gene3D" id="3.40.50.20">
    <property type="match status" value="1"/>
</dbReference>
<reference evidence="1" key="1">
    <citation type="submission" date="2022-07" db="EMBL/GenBank/DDBJ databases">
        <title>The genome of Lyophyllum shimeji provides insight into the initial evolution of ectomycorrhizal fungal genome.</title>
        <authorList>
            <person name="Kobayashi Y."/>
            <person name="Shibata T."/>
            <person name="Hirakawa H."/>
            <person name="Shigenobu S."/>
            <person name="Nishiyama T."/>
            <person name="Yamada A."/>
            <person name="Hasebe M."/>
            <person name="Kawaguchi M."/>
        </authorList>
    </citation>
    <scope>NUCLEOTIDE SEQUENCE</scope>
    <source>
        <strain evidence="1">AT787</strain>
    </source>
</reference>
<dbReference type="AlphaFoldDB" id="A0A9P3UV10"/>